<dbReference type="InterPro" id="IPR027417">
    <property type="entry name" value="P-loop_NTPase"/>
</dbReference>
<protein>
    <submittedName>
        <fullName evidence="1">AAA family ATPase</fullName>
    </submittedName>
</protein>
<sequence>MIVMINGAYGAGKTTVASRLVASIPNSMLFDPEEVGFMLRRIIPEEIRQREEKTDNFQDLELWKVLTVKVAGLLKMTYGKHLIVPMTIIHKEYFSYIFNGFKELDEQTCHFCLIANQETLCERLRRRGEAEGNWCYRQIPTCVEAYQDTCFEEKIMTDGVPVEEIVDYVRKRIDVLARTAERVLD</sequence>
<dbReference type="AlphaFoldDB" id="A0A9X3TNA7"/>
<evidence type="ECO:0000313" key="1">
    <source>
        <dbReference type="EMBL" id="MDA5107651.1"/>
    </source>
</evidence>
<reference evidence="1" key="1">
    <citation type="submission" date="2022-12" db="EMBL/GenBank/DDBJ databases">
        <title>Draft genome sequence of the thermophilic strain Brevibacillus thermoruber HT42, isolated from Los Humeros, Puebla, Mexico, with biotechnological potential.</title>
        <authorList>
            <person name="Lara Sanchez J."/>
            <person name="Solis Palacios R."/>
            <person name="Bustos Baena A.S."/>
            <person name="Ruz Baez A.E."/>
            <person name="Espinosa Luna G."/>
            <person name="Oliart Ros R.M."/>
        </authorList>
    </citation>
    <scope>NUCLEOTIDE SEQUENCE</scope>
    <source>
        <strain evidence="1">HT42</strain>
    </source>
</reference>
<dbReference type="EMBL" id="JAPYYP010000003">
    <property type="protein sequence ID" value="MDA5107651.1"/>
    <property type="molecule type" value="Genomic_DNA"/>
</dbReference>
<accession>A0A9X3TNA7</accession>
<dbReference type="Proteomes" id="UP001151071">
    <property type="component" value="Unassembled WGS sequence"/>
</dbReference>
<dbReference type="Pfam" id="PF13671">
    <property type="entry name" value="AAA_33"/>
    <property type="match status" value="1"/>
</dbReference>
<dbReference type="Gene3D" id="3.40.50.300">
    <property type="entry name" value="P-loop containing nucleotide triphosphate hydrolases"/>
    <property type="match status" value="1"/>
</dbReference>
<dbReference type="RefSeq" id="WP_271139587.1">
    <property type="nucleotide sequence ID" value="NZ_JAPYYP010000003.1"/>
</dbReference>
<comment type="caution">
    <text evidence="1">The sequence shown here is derived from an EMBL/GenBank/DDBJ whole genome shotgun (WGS) entry which is preliminary data.</text>
</comment>
<evidence type="ECO:0000313" key="2">
    <source>
        <dbReference type="Proteomes" id="UP001151071"/>
    </source>
</evidence>
<gene>
    <name evidence="1" type="ORF">O3V59_04705</name>
</gene>
<organism evidence="1 2">
    <name type="scientific">Brevibacillus thermoruber</name>
    <dbReference type="NCBI Taxonomy" id="33942"/>
    <lineage>
        <taxon>Bacteria</taxon>
        <taxon>Bacillati</taxon>
        <taxon>Bacillota</taxon>
        <taxon>Bacilli</taxon>
        <taxon>Bacillales</taxon>
        <taxon>Paenibacillaceae</taxon>
        <taxon>Brevibacillus</taxon>
    </lineage>
</organism>
<name>A0A9X3TNA7_9BACL</name>
<keyword evidence="2" id="KW-1185">Reference proteome</keyword>
<dbReference type="SUPFAM" id="SSF52540">
    <property type="entry name" value="P-loop containing nucleoside triphosphate hydrolases"/>
    <property type="match status" value="1"/>
</dbReference>
<proteinExistence type="predicted"/>